<evidence type="ECO:0000256" key="1">
    <source>
        <dbReference type="ARBA" id="ARBA00004141"/>
    </source>
</evidence>
<feature type="region of interest" description="Disordered" evidence="11">
    <location>
        <begin position="767"/>
        <end position="797"/>
    </location>
</feature>
<dbReference type="GO" id="GO:0046961">
    <property type="term" value="F:proton-transporting ATPase activity, rotational mechanism"/>
    <property type="evidence" value="ECO:0007669"/>
    <property type="project" value="InterPro"/>
</dbReference>
<reference evidence="13" key="3">
    <citation type="journal article" date="2014" name="Nature">
        <title>Elephant shark genome provides unique insights into gnathostome evolution.</title>
        <authorList>
            <consortium name="International Elephant Shark Genome Sequencing Consortium"/>
            <person name="Venkatesh B."/>
            <person name="Lee A.P."/>
            <person name="Ravi V."/>
            <person name="Maurya A.K."/>
            <person name="Lian M.M."/>
            <person name="Swann J.B."/>
            <person name="Ohta Y."/>
            <person name="Flajnik M.F."/>
            <person name="Sutoh Y."/>
            <person name="Kasahara M."/>
            <person name="Hoon S."/>
            <person name="Gangu V."/>
            <person name="Roy S.W."/>
            <person name="Irimia M."/>
            <person name="Korzh V."/>
            <person name="Kondrychyn I."/>
            <person name="Lim Z.W."/>
            <person name="Tay B.H."/>
            <person name="Tohari S."/>
            <person name="Kong K.W."/>
            <person name="Ho S."/>
            <person name="Lorente-Galdos B."/>
            <person name="Quilez J."/>
            <person name="Marques-Bonet T."/>
            <person name="Raney B.J."/>
            <person name="Ingham P.W."/>
            <person name="Tay A."/>
            <person name="Hillier L.W."/>
            <person name="Minx P."/>
            <person name="Boehm T."/>
            <person name="Wilson R.K."/>
            <person name="Brenner S."/>
            <person name="Warren W.C."/>
        </authorList>
    </citation>
    <scope>NUCLEOTIDE SEQUENCE [LARGE SCALE GENOMIC DNA]</scope>
</reference>
<evidence type="ECO:0000313" key="13">
    <source>
        <dbReference type="Proteomes" id="UP000314986"/>
    </source>
</evidence>
<dbReference type="GO" id="GO:0051117">
    <property type="term" value="F:ATPase binding"/>
    <property type="evidence" value="ECO:0007669"/>
    <property type="project" value="TreeGrafter"/>
</dbReference>
<dbReference type="Proteomes" id="UP000314986">
    <property type="component" value="Unassembled WGS sequence"/>
</dbReference>
<evidence type="ECO:0000256" key="2">
    <source>
        <dbReference type="ARBA" id="ARBA00009904"/>
    </source>
</evidence>
<dbReference type="PANTHER" id="PTHR11629">
    <property type="entry name" value="VACUOLAR PROTON ATPASES"/>
    <property type="match status" value="1"/>
</dbReference>
<dbReference type="PANTHER" id="PTHR11629:SF90">
    <property type="entry name" value="V-TYPE PROTON ATPASE SUBUNIT A"/>
    <property type="match status" value="1"/>
</dbReference>
<dbReference type="AlphaFoldDB" id="A0A4W3K3Y1"/>
<comment type="similarity">
    <text evidence="2 9">Belongs to the V-ATPase 116 kDa subunit family.</text>
</comment>
<feature type="transmembrane region" description="Helical" evidence="9">
    <location>
        <begin position="567"/>
        <end position="591"/>
    </location>
</feature>
<feature type="transmembrane region" description="Helical" evidence="9">
    <location>
        <begin position="403"/>
        <end position="428"/>
    </location>
</feature>
<comment type="subcellular location">
    <subcellularLocation>
        <location evidence="1">Membrane</location>
        <topology evidence="1">Multi-pass membrane protein</topology>
    </subcellularLocation>
</comment>
<dbReference type="PIRSF" id="PIRSF001293">
    <property type="entry name" value="ATP6V0A1"/>
    <property type="match status" value="1"/>
</dbReference>
<feature type="transmembrane region" description="Helical" evidence="9">
    <location>
        <begin position="540"/>
        <end position="561"/>
    </location>
</feature>
<feature type="compositionally biased region" description="Basic and acidic residues" evidence="11">
    <location>
        <begin position="771"/>
        <end position="780"/>
    </location>
</feature>
<dbReference type="Pfam" id="PF01496">
    <property type="entry name" value="V_ATPase_I"/>
    <property type="match status" value="2"/>
</dbReference>
<reference evidence="13" key="2">
    <citation type="journal article" date="2007" name="PLoS Biol.">
        <title>Survey sequencing and comparative analysis of the elephant shark (Callorhinchus milii) genome.</title>
        <authorList>
            <person name="Venkatesh B."/>
            <person name="Kirkness E.F."/>
            <person name="Loh Y.H."/>
            <person name="Halpern A.L."/>
            <person name="Lee A.P."/>
            <person name="Johnson J."/>
            <person name="Dandona N."/>
            <person name="Viswanathan L.D."/>
            <person name="Tay A."/>
            <person name="Venter J.C."/>
            <person name="Strausberg R.L."/>
            <person name="Brenner S."/>
        </authorList>
    </citation>
    <scope>NUCLEOTIDE SEQUENCE [LARGE SCALE GENOMIC DNA]</scope>
</reference>
<feature type="transmembrane region" description="Helical" evidence="9">
    <location>
        <begin position="440"/>
        <end position="461"/>
    </location>
</feature>
<dbReference type="Ensembl" id="ENSCMIT00000046286.1">
    <property type="protein sequence ID" value="ENSCMIP00000045633.1"/>
    <property type="gene ID" value="ENSCMIG00000018790.1"/>
</dbReference>
<feature type="transmembrane region" description="Helical" evidence="9">
    <location>
        <begin position="626"/>
        <end position="647"/>
    </location>
</feature>
<dbReference type="GO" id="GO:0007035">
    <property type="term" value="P:vacuolar acidification"/>
    <property type="evidence" value="ECO:0007669"/>
    <property type="project" value="TreeGrafter"/>
</dbReference>
<evidence type="ECO:0000256" key="5">
    <source>
        <dbReference type="ARBA" id="ARBA00022781"/>
    </source>
</evidence>
<keyword evidence="8 9" id="KW-0472">Membrane</keyword>
<protein>
    <recommendedName>
        <fullName evidence="9">V-type proton ATPase subunit a</fullName>
    </recommendedName>
</protein>
<evidence type="ECO:0000256" key="11">
    <source>
        <dbReference type="SAM" id="MobiDB-lite"/>
    </source>
</evidence>
<keyword evidence="13" id="KW-1185">Reference proteome</keyword>
<reference evidence="12" key="4">
    <citation type="submission" date="2025-08" db="UniProtKB">
        <authorList>
            <consortium name="Ensembl"/>
        </authorList>
    </citation>
    <scope>IDENTIFICATION</scope>
</reference>
<evidence type="ECO:0000256" key="7">
    <source>
        <dbReference type="ARBA" id="ARBA00023065"/>
    </source>
</evidence>
<dbReference type="GO" id="GO:0000220">
    <property type="term" value="C:vacuolar proton-transporting V-type ATPase, V0 domain"/>
    <property type="evidence" value="ECO:0007669"/>
    <property type="project" value="InterPro"/>
</dbReference>
<sequence>MSSIFRSEEMCLVQLFFQTETAYYCINALGELGMVQFRDLNPGTIIFQRKFVNEVKRCQEMERILHFLEKEITKANIPIIESGEIDKAPCPRDVIELEAAFEKLEKELKEINTNQEALKNNCLELTELKFLLQITEDFFEEVCHFVFNLSSEANHFLIETNQLNRYTSPSLFVAGVIKRERFPAFERLLWRVCHGNIVLRHVKIDVPVEDPMADEFVNKDVFMVFFQGEQFKSKVKTICEGFHATMYPCPESLHKRMELSIGVNTRIADLSMILTQTEEHRTNVLLSAAKHIHQWNVKVRKMKAIYYTLNLCNLDITHKCLIAEIWCSVVDLNKVHNALSKGAELTGSTLPPILNRIETRQTPPTFNRTNTFTVGFQSIVDAYGVGNYREVNPAPYSIVTFPFVFAVMFGDCGHGLIMTVLSLGMVLYKNLHSNKKMDNEILSTLLHGRFIILLMGLFSIYTGLVYNDCFSKAFNLFGSAWNVTAMFHNHILHKSATLQLDPAVPGVFSGKPYPFGIDPIWNIAVNKLTFLNSYKMKMSVIMGVIHMMFGVTLSLFNYIYFKELRNIVLQFIPEIIFLTALFGYLVFLIIYKWCRFTVSESETAPSILVHFINMLMFNYSGSLQTFLVIIALLTVPWMLLIKPYLLYSLRNKLFFLHLIQQFSFGDTFVQQSIHTIEYCLGCVSNTASYLRLWALSLAHAELSEVLWHMILHNGFTTNHGLGSIGLAIIFAVFATLTVAILLIMEGLSAFLHALRLHWNLDPNWGSGPGRMEGREDRKVAEGSVEEESFKMRLEGGK</sequence>
<keyword evidence="5 9" id="KW-0375">Hydrogen ion transport</keyword>
<comment type="function">
    <text evidence="9">Essential component of the vacuolar proton pump (V-ATPase), a multimeric enzyme that catalyzes the translocation of protons across the membranes. Required for assembly and activity of the V-ATPase.</text>
</comment>
<dbReference type="STRING" id="7868.ENSCMIP00000045633"/>
<evidence type="ECO:0000256" key="9">
    <source>
        <dbReference type="RuleBase" id="RU361189"/>
    </source>
</evidence>
<feature type="transmembrane region" description="Helical" evidence="9">
    <location>
        <begin position="723"/>
        <end position="744"/>
    </location>
</feature>
<keyword evidence="4 9" id="KW-0812">Transmembrane</keyword>
<dbReference type="InParanoid" id="A0A4W3K3Y1"/>
<feature type="compositionally biased region" description="Basic and acidic residues" evidence="11">
    <location>
        <begin position="787"/>
        <end position="797"/>
    </location>
</feature>
<evidence type="ECO:0000313" key="12">
    <source>
        <dbReference type="Ensembl" id="ENSCMIP00000045633.1"/>
    </source>
</evidence>
<accession>A0A4W3K3Y1</accession>
<keyword evidence="10" id="KW-0175">Coiled coil</keyword>
<proteinExistence type="inferred from homology"/>
<evidence type="ECO:0000256" key="8">
    <source>
        <dbReference type="ARBA" id="ARBA00023136"/>
    </source>
</evidence>
<evidence type="ECO:0000256" key="10">
    <source>
        <dbReference type="SAM" id="Coils"/>
    </source>
</evidence>
<name>A0A4W3K3Y1_CALMI</name>
<keyword evidence="3 9" id="KW-0813">Transport</keyword>
<keyword evidence="7 9" id="KW-0406">Ion transport</keyword>
<dbReference type="GO" id="GO:0005886">
    <property type="term" value="C:plasma membrane"/>
    <property type="evidence" value="ECO:0007669"/>
    <property type="project" value="TreeGrafter"/>
</dbReference>
<dbReference type="InterPro" id="IPR002490">
    <property type="entry name" value="V-ATPase_116kDa_su"/>
</dbReference>
<evidence type="ECO:0000256" key="4">
    <source>
        <dbReference type="ARBA" id="ARBA00022692"/>
    </source>
</evidence>
<evidence type="ECO:0000256" key="6">
    <source>
        <dbReference type="ARBA" id="ARBA00022989"/>
    </source>
</evidence>
<dbReference type="GeneTree" id="ENSGT00950000182881"/>
<reference evidence="12" key="5">
    <citation type="submission" date="2025-09" db="UniProtKB">
        <authorList>
            <consortium name="Ensembl"/>
        </authorList>
    </citation>
    <scope>IDENTIFICATION</scope>
</reference>
<organism evidence="12 13">
    <name type="scientific">Callorhinchus milii</name>
    <name type="common">Ghost shark</name>
    <dbReference type="NCBI Taxonomy" id="7868"/>
    <lineage>
        <taxon>Eukaryota</taxon>
        <taxon>Metazoa</taxon>
        <taxon>Chordata</taxon>
        <taxon>Craniata</taxon>
        <taxon>Vertebrata</taxon>
        <taxon>Chondrichthyes</taxon>
        <taxon>Holocephali</taxon>
        <taxon>Chimaeriformes</taxon>
        <taxon>Callorhinchidae</taxon>
        <taxon>Callorhinchus</taxon>
    </lineage>
</organism>
<feature type="coiled-coil region" evidence="10">
    <location>
        <begin position="94"/>
        <end position="128"/>
    </location>
</feature>
<dbReference type="InterPro" id="IPR026028">
    <property type="entry name" value="V-type_ATPase_116kDa_su_euka"/>
</dbReference>
<evidence type="ECO:0000256" key="3">
    <source>
        <dbReference type="ARBA" id="ARBA00022448"/>
    </source>
</evidence>
<keyword evidence="6 9" id="KW-1133">Transmembrane helix</keyword>
<reference evidence="13" key="1">
    <citation type="journal article" date="2006" name="Science">
        <title>Ancient noncoding elements conserved in the human genome.</title>
        <authorList>
            <person name="Venkatesh B."/>
            <person name="Kirkness E.F."/>
            <person name="Loh Y.H."/>
            <person name="Halpern A.L."/>
            <person name="Lee A.P."/>
            <person name="Johnson J."/>
            <person name="Dandona N."/>
            <person name="Viswanathan L.D."/>
            <person name="Tay A."/>
            <person name="Venter J.C."/>
            <person name="Strausberg R.L."/>
            <person name="Brenner S."/>
        </authorList>
    </citation>
    <scope>NUCLEOTIDE SEQUENCE [LARGE SCALE GENOMIC DNA]</scope>
</reference>